<feature type="compositionally biased region" description="Low complexity" evidence="1">
    <location>
        <begin position="412"/>
        <end position="426"/>
    </location>
</feature>
<feature type="compositionally biased region" description="Basic and acidic residues" evidence="1">
    <location>
        <begin position="538"/>
        <end position="548"/>
    </location>
</feature>
<sequence>VPAPLEPAWRGAEAGRSFSSRAPLGCTTNLEQGSSASHWVAGGPSHLAQVRPASPFSESGAVPAVAGSIPSPCATPHSSVTGTSTQVTSKAVFSVPAVPAVPSAPCRSVQFVNAQASFASVVPAVVAPSSPCMASCGTPQSPCRSVQFVNPQAQTLLTSASVVPAVAAPSSPCMASCGTPQSPCRSVQFVNPQAQTLLTSASVVPAVVAPSSPCMASCGTPQSPCRSVQFVNPQASGSVGLVASPCGVRMVQATGGASPAPLMLPSSVCWTRTSPQASQRDRSSSPLKCLPVKYSRQDRHCADPPKDFESLMAEARLRLKEKVDGVVSAMPPVEVTLLPSKPRTPDPEEESSRSRLEAREDNEPPSEASAPETRAEFTSLAKLEALLARSSTDESPRPQPRKSPAPRMESTEFSSLAKLEALLAETSKSESPRRRPSDLLRKSAQELVSSDFGAQTGKCSSQRSQRSRSSSLAASVLKEVPSEHPSTPSTQRLDLTAGDDYLRRPLFVSASKEILPLSRSASQDQWLYKSWRSPSRSTEGRELNEPKGADVAGGLRPKEPKASQPDFE</sequence>
<evidence type="ECO:0000256" key="1">
    <source>
        <dbReference type="SAM" id="MobiDB-lite"/>
    </source>
</evidence>
<dbReference type="AlphaFoldDB" id="A0A9P1GB07"/>
<keyword evidence="4" id="KW-1185">Reference proteome</keyword>
<feature type="compositionally biased region" description="Polar residues" evidence="1">
    <location>
        <begin position="484"/>
        <end position="493"/>
    </location>
</feature>
<accession>A0A9P1GB07</accession>
<feature type="region of interest" description="Disordered" evidence="1">
    <location>
        <begin position="1"/>
        <end position="21"/>
    </location>
</feature>
<evidence type="ECO:0000313" key="3">
    <source>
        <dbReference type="EMBL" id="CAL4793625.1"/>
    </source>
</evidence>
<feature type="region of interest" description="Disordered" evidence="1">
    <location>
        <begin position="520"/>
        <end position="568"/>
    </location>
</feature>
<dbReference type="EMBL" id="CAMXCT020003794">
    <property type="protein sequence ID" value="CAL1159688.1"/>
    <property type="molecule type" value="Genomic_DNA"/>
</dbReference>
<feature type="region of interest" description="Disordered" evidence="1">
    <location>
        <begin position="334"/>
        <end position="498"/>
    </location>
</feature>
<reference evidence="2" key="1">
    <citation type="submission" date="2022-10" db="EMBL/GenBank/DDBJ databases">
        <authorList>
            <person name="Chen Y."/>
            <person name="Dougan E. K."/>
            <person name="Chan C."/>
            <person name="Rhodes N."/>
            <person name="Thang M."/>
        </authorList>
    </citation>
    <scope>NUCLEOTIDE SEQUENCE</scope>
</reference>
<feature type="non-terminal residue" evidence="2">
    <location>
        <position position="568"/>
    </location>
</feature>
<organism evidence="2">
    <name type="scientific">Cladocopium goreaui</name>
    <dbReference type="NCBI Taxonomy" id="2562237"/>
    <lineage>
        <taxon>Eukaryota</taxon>
        <taxon>Sar</taxon>
        <taxon>Alveolata</taxon>
        <taxon>Dinophyceae</taxon>
        <taxon>Suessiales</taxon>
        <taxon>Symbiodiniaceae</taxon>
        <taxon>Cladocopium</taxon>
    </lineage>
</organism>
<evidence type="ECO:0000313" key="2">
    <source>
        <dbReference type="EMBL" id="CAI4006313.1"/>
    </source>
</evidence>
<gene>
    <name evidence="2" type="ORF">C1SCF055_LOCUS31961</name>
</gene>
<protein>
    <submittedName>
        <fullName evidence="2">Uncharacterized protein</fullName>
    </submittedName>
</protein>
<dbReference type="EMBL" id="CAMXCT030003794">
    <property type="protein sequence ID" value="CAL4793625.1"/>
    <property type="molecule type" value="Genomic_DNA"/>
</dbReference>
<dbReference type="EMBL" id="CAMXCT010003794">
    <property type="protein sequence ID" value="CAI4006313.1"/>
    <property type="molecule type" value="Genomic_DNA"/>
</dbReference>
<evidence type="ECO:0000313" key="4">
    <source>
        <dbReference type="Proteomes" id="UP001152797"/>
    </source>
</evidence>
<feature type="compositionally biased region" description="Low complexity" evidence="1">
    <location>
        <begin position="460"/>
        <end position="471"/>
    </location>
</feature>
<dbReference type="Proteomes" id="UP001152797">
    <property type="component" value="Unassembled WGS sequence"/>
</dbReference>
<feature type="compositionally biased region" description="Basic and acidic residues" evidence="1">
    <location>
        <begin position="427"/>
        <end position="444"/>
    </location>
</feature>
<proteinExistence type="predicted"/>
<name>A0A9P1GB07_9DINO</name>
<comment type="caution">
    <text evidence="2">The sequence shown here is derived from an EMBL/GenBank/DDBJ whole genome shotgun (WGS) entry which is preliminary data.</text>
</comment>
<feature type="compositionally biased region" description="Basic and acidic residues" evidence="1">
    <location>
        <begin position="343"/>
        <end position="362"/>
    </location>
</feature>
<reference evidence="3 4" key="2">
    <citation type="submission" date="2024-05" db="EMBL/GenBank/DDBJ databases">
        <authorList>
            <person name="Chen Y."/>
            <person name="Shah S."/>
            <person name="Dougan E. K."/>
            <person name="Thang M."/>
            <person name="Chan C."/>
        </authorList>
    </citation>
    <scope>NUCLEOTIDE SEQUENCE [LARGE SCALE GENOMIC DNA]</scope>
</reference>